<evidence type="ECO:0000313" key="2">
    <source>
        <dbReference type="EMBL" id="KAK4827492.1"/>
    </source>
</evidence>
<keyword evidence="3" id="KW-1185">Reference proteome</keyword>
<accession>A0AAN7S3V5</accession>
<sequence length="161" mass="17439">MLAGLDPLVILYMPCRSSHDDLLSPDDESDLLSPDGPFHGPSGVKGVKKLTHISKSSRRPTANDSSLNGEVVILMLNNPSSLSRSSQDLCSRPFTNFVALRWTRSSTLLVVRGPKLYSRCGFTSAKYRGTISSLVLLATLFDTSQDAIGLLGHLDTLLAHI</sequence>
<dbReference type="Proteomes" id="UP001333110">
    <property type="component" value="Unassembled WGS sequence"/>
</dbReference>
<gene>
    <name evidence="2" type="ORF">QYF61_018792</name>
</gene>
<dbReference type="EMBL" id="JAUNZN010000002">
    <property type="protein sequence ID" value="KAK4827492.1"/>
    <property type="molecule type" value="Genomic_DNA"/>
</dbReference>
<evidence type="ECO:0000313" key="3">
    <source>
        <dbReference type="Proteomes" id="UP001333110"/>
    </source>
</evidence>
<comment type="caution">
    <text evidence="2">The sequence shown here is derived from an EMBL/GenBank/DDBJ whole genome shotgun (WGS) entry which is preliminary data.</text>
</comment>
<feature type="region of interest" description="Disordered" evidence="1">
    <location>
        <begin position="23"/>
        <end position="46"/>
    </location>
</feature>
<organism evidence="2 3">
    <name type="scientific">Mycteria americana</name>
    <name type="common">Wood stork</name>
    <dbReference type="NCBI Taxonomy" id="33587"/>
    <lineage>
        <taxon>Eukaryota</taxon>
        <taxon>Metazoa</taxon>
        <taxon>Chordata</taxon>
        <taxon>Craniata</taxon>
        <taxon>Vertebrata</taxon>
        <taxon>Euteleostomi</taxon>
        <taxon>Archelosauria</taxon>
        <taxon>Archosauria</taxon>
        <taxon>Dinosauria</taxon>
        <taxon>Saurischia</taxon>
        <taxon>Theropoda</taxon>
        <taxon>Coelurosauria</taxon>
        <taxon>Aves</taxon>
        <taxon>Neognathae</taxon>
        <taxon>Neoaves</taxon>
        <taxon>Aequornithes</taxon>
        <taxon>Ciconiiformes</taxon>
        <taxon>Ciconiidae</taxon>
        <taxon>Mycteria</taxon>
    </lineage>
</organism>
<dbReference type="AlphaFoldDB" id="A0AAN7S3V5"/>
<reference evidence="2 3" key="1">
    <citation type="journal article" date="2023" name="J. Hered.">
        <title>Chromosome-level genome of the wood stork (Mycteria americana) provides insight into avian chromosome evolution.</title>
        <authorList>
            <person name="Flamio R. Jr."/>
            <person name="Ramstad K.M."/>
        </authorList>
    </citation>
    <scope>NUCLEOTIDE SEQUENCE [LARGE SCALE GENOMIC DNA]</scope>
    <source>
        <strain evidence="2">JAX WOST 10</strain>
    </source>
</reference>
<proteinExistence type="predicted"/>
<evidence type="ECO:0000256" key="1">
    <source>
        <dbReference type="SAM" id="MobiDB-lite"/>
    </source>
</evidence>
<protein>
    <submittedName>
        <fullName evidence="2">Uncharacterized protein</fullName>
    </submittedName>
</protein>
<name>A0AAN7S3V5_MYCAM</name>